<dbReference type="EMBL" id="KV427612">
    <property type="protein sequence ID" value="KZT09202.1"/>
    <property type="molecule type" value="Genomic_DNA"/>
</dbReference>
<dbReference type="Proteomes" id="UP000076871">
    <property type="component" value="Unassembled WGS sequence"/>
</dbReference>
<dbReference type="InterPro" id="IPR029058">
    <property type="entry name" value="AB_hydrolase_fold"/>
</dbReference>
<dbReference type="RefSeq" id="XP_040766942.1">
    <property type="nucleotide sequence ID" value="XM_040908307.1"/>
</dbReference>
<evidence type="ECO:0000313" key="2">
    <source>
        <dbReference type="EMBL" id="KZT09202.1"/>
    </source>
</evidence>
<dbReference type="GO" id="GO:0016020">
    <property type="term" value="C:membrane"/>
    <property type="evidence" value="ECO:0007669"/>
    <property type="project" value="TreeGrafter"/>
</dbReference>
<dbReference type="InParanoid" id="A0A165FMQ0"/>
<dbReference type="Pfam" id="PF12146">
    <property type="entry name" value="Hydrolase_4"/>
    <property type="match status" value="1"/>
</dbReference>
<keyword evidence="3" id="KW-1185">Reference proteome</keyword>
<dbReference type="SUPFAM" id="SSF53474">
    <property type="entry name" value="alpha/beta-Hydrolases"/>
    <property type="match status" value="1"/>
</dbReference>
<accession>A0A165FMQ0</accession>
<organism evidence="2 3">
    <name type="scientific">Laetiporus sulphureus 93-53</name>
    <dbReference type="NCBI Taxonomy" id="1314785"/>
    <lineage>
        <taxon>Eukaryota</taxon>
        <taxon>Fungi</taxon>
        <taxon>Dikarya</taxon>
        <taxon>Basidiomycota</taxon>
        <taxon>Agaricomycotina</taxon>
        <taxon>Agaricomycetes</taxon>
        <taxon>Polyporales</taxon>
        <taxon>Laetiporus</taxon>
    </lineage>
</organism>
<evidence type="ECO:0000259" key="1">
    <source>
        <dbReference type="Pfam" id="PF12146"/>
    </source>
</evidence>
<gene>
    <name evidence="2" type="ORF">LAESUDRAFT_722928</name>
</gene>
<proteinExistence type="predicted"/>
<dbReference type="GeneID" id="63825336"/>
<dbReference type="PANTHER" id="PTHR12277">
    <property type="entry name" value="ALPHA/BETA HYDROLASE DOMAIN-CONTAINING PROTEIN"/>
    <property type="match status" value="1"/>
</dbReference>
<dbReference type="OrthoDB" id="10249433at2759"/>
<dbReference type="AlphaFoldDB" id="A0A165FMQ0"/>
<feature type="domain" description="Serine aminopeptidase S33" evidence="1">
    <location>
        <begin position="33"/>
        <end position="97"/>
    </location>
</feature>
<reference evidence="2 3" key="1">
    <citation type="journal article" date="2016" name="Mol. Biol. Evol.">
        <title>Comparative Genomics of Early-Diverging Mushroom-Forming Fungi Provides Insights into the Origins of Lignocellulose Decay Capabilities.</title>
        <authorList>
            <person name="Nagy L.G."/>
            <person name="Riley R."/>
            <person name="Tritt A."/>
            <person name="Adam C."/>
            <person name="Daum C."/>
            <person name="Floudas D."/>
            <person name="Sun H."/>
            <person name="Yadav J.S."/>
            <person name="Pangilinan J."/>
            <person name="Larsson K.H."/>
            <person name="Matsuura K."/>
            <person name="Barry K."/>
            <person name="Labutti K."/>
            <person name="Kuo R."/>
            <person name="Ohm R.A."/>
            <person name="Bhattacharya S.S."/>
            <person name="Shirouzu T."/>
            <person name="Yoshinaga Y."/>
            <person name="Martin F.M."/>
            <person name="Grigoriev I.V."/>
            <person name="Hibbett D.S."/>
        </authorList>
    </citation>
    <scope>NUCLEOTIDE SEQUENCE [LARGE SCALE GENOMIC DNA]</scope>
    <source>
        <strain evidence="2 3">93-53</strain>
    </source>
</reference>
<evidence type="ECO:0000313" key="3">
    <source>
        <dbReference type="Proteomes" id="UP000076871"/>
    </source>
</evidence>
<dbReference type="STRING" id="1314785.A0A165FMQ0"/>
<sequence>MPFAQAPRQRVSVVAAAPRSYWRSSSRTPTERGILTDYTHVLSYTVNRYPDVPIVLYGHSLGGAIAVCLTAQLKASDYPTVKGLILENPFASIPGMVRALYPQRWLPYRYLAPLTFDKWDAVAAMRSVDVRHDSLLARLSTNMLVLLSEKDEIVPTSMGDDIRCDGGS</sequence>
<dbReference type="InterPro" id="IPR022742">
    <property type="entry name" value="Hydrolase_4"/>
</dbReference>
<name>A0A165FMQ0_9APHY</name>
<dbReference type="Gene3D" id="3.40.50.1820">
    <property type="entry name" value="alpha/beta hydrolase"/>
    <property type="match status" value="1"/>
</dbReference>
<protein>
    <recommendedName>
        <fullName evidence="1">Serine aminopeptidase S33 domain-containing protein</fullName>
    </recommendedName>
</protein>
<dbReference type="PANTHER" id="PTHR12277:SF64">
    <property type="entry name" value="SUPERFAMILY HYDROLASE, PUTATIVE (AFU_ORTHOLOGUE AFUA_3G01760)-RELATED"/>
    <property type="match status" value="1"/>
</dbReference>
<dbReference type="GO" id="GO:0008474">
    <property type="term" value="F:palmitoyl-(protein) hydrolase activity"/>
    <property type="evidence" value="ECO:0007669"/>
    <property type="project" value="TreeGrafter"/>
</dbReference>